<dbReference type="NCBIfam" id="TIGR00103">
    <property type="entry name" value="DNA_YbaB_EbfC"/>
    <property type="match status" value="1"/>
</dbReference>
<dbReference type="EMBL" id="DVLW01000139">
    <property type="protein sequence ID" value="HIT94546.1"/>
    <property type="molecule type" value="Genomic_DNA"/>
</dbReference>
<evidence type="ECO:0000313" key="5">
    <source>
        <dbReference type="Proteomes" id="UP000824160"/>
    </source>
</evidence>
<keyword evidence="2" id="KW-0963">Cytoplasm</keyword>
<organism evidence="4 5">
    <name type="scientific">Candidatus Faecivivens stercoripullorum</name>
    <dbReference type="NCBI Taxonomy" id="2840805"/>
    <lineage>
        <taxon>Bacteria</taxon>
        <taxon>Bacillati</taxon>
        <taxon>Bacillota</taxon>
        <taxon>Clostridia</taxon>
        <taxon>Eubacteriales</taxon>
        <taxon>Oscillospiraceae</taxon>
        <taxon>Oscillospiraceae incertae sedis</taxon>
        <taxon>Candidatus Faecivivens</taxon>
    </lineage>
</organism>
<dbReference type="GO" id="GO:0043590">
    <property type="term" value="C:bacterial nucleoid"/>
    <property type="evidence" value="ECO:0007669"/>
    <property type="project" value="UniProtKB-UniRule"/>
</dbReference>
<dbReference type="GO" id="GO:0003677">
    <property type="term" value="F:DNA binding"/>
    <property type="evidence" value="ECO:0007669"/>
    <property type="project" value="UniProtKB-UniRule"/>
</dbReference>
<protein>
    <recommendedName>
        <fullName evidence="2">Nucleoid-associated protein IAC43_05130</fullName>
    </recommendedName>
</protein>
<dbReference type="PANTHER" id="PTHR33449">
    <property type="entry name" value="NUCLEOID-ASSOCIATED PROTEIN YBAB"/>
    <property type="match status" value="1"/>
</dbReference>
<name>A0A9D1H7A2_9FIRM</name>
<dbReference type="Pfam" id="PF02575">
    <property type="entry name" value="YbaB_DNA_bd"/>
    <property type="match status" value="1"/>
</dbReference>
<evidence type="ECO:0000256" key="1">
    <source>
        <dbReference type="ARBA" id="ARBA00023125"/>
    </source>
</evidence>
<comment type="caution">
    <text evidence="4">The sequence shown here is derived from an EMBL/GenBank/DDBJ whole genome shotgun (WGS) entry which is preliminary data.</text>
</comment>
<keyword evidence="3" id="KW-0175">Coiled coil</keyword>
<evidence type="ECO:0000313" key="4">
    <source>
        <dbReference type="EMBL" id="HIT94546.1"/>
    </source>
</evidence>
<dbReference type="InterPro" id="IPR004401">
    <property type="entry name" value="YbaB/EbfC"/>
</dbReference>
<dbReference type="AlphaFoldDB" id="A0A9D1H7A2"/>
<evidence type="ECO:0000256" key="2">
    <source>
        <dbReference type="HAMAP-Rule" id="MF_00274"/>
    </source>
</evidence>
<dbReference type="Proteomes" id="UP000824160">
    <property type="component" value="Unassembled WGS sequence"/>
</dbReference>
<gene>
    <name evidence="4" type="ORF">IAC43_05130</name>
</gene>
<dbReference type="InterPro" id="IPR036894">
    <property type="entry name" value="YbaB-like_sf"/>
</dbReference>
<dbReference type="SUPFAM" id="SSF82607">
    <property type="entry name" value="YbaB-like"/>
    <property type="match status" value="1"/>
</dbReference>
<sequence>MKARLPQGYTAPRNNMSSMIKQAQKMQEQMEKAQEEINAKEYSTTVGGGVVEIKMTGDKVLRSITLKPEIVDPEAIEDLQDLIVSGVNEVLRKVEEETEGRMNEISGGLNIPGLF</sequence>
<dbReference type="PIRSF" id="PIRSF004555">
    <property type="entry name" value="UCP004555"/>
    <property type="match status" value="1"/>
</dbReference>
<comment type="subcellular location">
    <subcellularLocation>
        <location evidence="2">Cytoplasm</location>
        <location evidence="2">Nucleoid</location>
    </subcellularLocation>
</comment>
<dbReference type="PANTHER" id="PTHR33449:SF1">
    <property type="entry name" value="NUCLEOID-ASSOCIATED PROTEIN YBAB"/>
    <property type="match status" value="1"/>
</dbReference>
<comment type="subunit">
    <text evidence="2">Homodimer.</text>
</comment>
<feature type="coiled-coil region" evidence="3">
    <location>
        <begin position="13"/>
        <end position="43"/>
    </location>
</feature>
<keyword evidence="1 2" id="KW-0238">DNA-binding</keyword>
<dbReference type="Gene3D" id="3.30.1310.10">
    <property type="entry name" value="Nucleoid-associated protein YbaB-like domain"/>
    <property type="match status" value="1"/>
</dbReference>
<evidence type="ECO:0000256" key="3">
    <source>
        <dbReference type="SAM" id="Coils"/>
    </source>
</evidence>
<dbReference type="HAMAP" id="MF_00274">
    <property type="entry name" value="DNA_YbaB_EbfC"/>
    <property type="match status" value="1"/>
</dbReference>
<reference evidence="4" key="2">
    <citation type="journal article" date="2021" name="PeerJ">
        <title>Extensive microbial diversity within the chicken gut microbiome revealed by metagenomics and culture.</title>
        <authorList>
            <person name="Gilroy R."/>
            <person name="Ravi A."/>
            <person name="Getino M."/>
            <person name="Pursley I."/>
            <person name="Horton D.L."/>
            <person name="Alikhan N.F."/>
            <person name="Baker D."/>
            <person name="Gharbi K."/>
            <person name="Hall N."/>
            <person name="Watson M."/>
            <person name="Adriaenssens E.M."/>
            <person name="Foster-Nyarko E."/>
            <person name="Jarju S."/>
            <person name="Secka A."/>
            <person name="Antonio M."/>
            <person name="Oren A."/>
            <person name="Chaudhuri R.R."/>
            <person name="La Ragione R."/>
            <person name="Hildebrand F."/>
            <person name="Pallen M.J."/>
        </authorList>
    </citation>
    <scope>NUCLEOTIDE SEQUENCE</scope>
    <source>
        <strain evidence="4">ChiBcec7-5410</strain>
    </source>
</reference>
<dbReference type="GO" id="GO:0005829">
    <property type="term" value="C:cytosol"/>
    <property type="evidence" value="ECO:0007669"/>
    <property type="project" value="TreeGrafter"/>
</dbReference>
<comment type="similarity">
    <text evidence="2">Belongs to the YbaB/EbfC family.</text>
</comment>
<proteinExistence type="inferred from homology"/>
<accession>A0A9D1H7A2</accession>
<reference evidence="4" key="1">
    <citation type="submission" date="2020-10" db="EMBL/GenBank/DDBJ databases">
        <authorList>
            <person name="Gilroy R."/>
        </authorList>
    </citation>
    <scope>NUCLEOTIDE SEQUENCE</scope>
    <source>
        <strain evidence="4">ChiBcec7-5410</strain>
    </source>
</reference>
<comment type="function">
    <text evidence="2">Binds to DNA and alters its conformation. May be involved in regulation of gene expression, nucleoid organization and DNA protection.</text>
</comment>